<keyword evidence="1" id="KW-0175">Coiled coil</keyword>
<keyword evidence="2" id="KW-0472">Membrane</keyword>
<evidence type="ECO:0000256" key="1">
    <source>
        <dbReference type="SAM" id="Coils"/>
    </source>
</evidence>
<feature type="transmembrane region" description="Helical" evidence="2">
    <location>
        <begin position="595"/>
        <end position="617"/>
    </location>
</feature>
<dbReference type="STRING" id="1070319.CAGGBEG34_330033"/>
<reference evidence="3 4" key="1">
    <citation type="submission" date="2011-08" db="EMBL/GenBank/DDBJ databases">
        <title>The genome of the obligate endobacterium of an arbuscular mycorrhizal fungus reveals an interphylum network of nutritional interactions.</title>
        <authorList>
            <person name="Ghignone S."/>
            <person name="Salvioli A."/>
            <person name="Anca I."/>
            <person name="Lumini E."/>
            <person name="Ortu G."/>
            <person name="Petiti L."/>
            <person name="Cruveiller S."/>
            <person name="Bianciotto V."/>
            <person name="Piffanelli P."/>
            <person name="Lanfranco L."/>
            <person name="Bonfante P."/>
        </authorList>
    </citation>
    <scope>NUCLEOTIDE SEQUENCE [LARGE SCALE GENOMIC DNA]</scope>
    <source>
        <strain evidence="3 4">BEG34</strain>
    </source>
</reference>
<organism evidence="3 4">
    <name type="scientific">Candidatus Glomeribacter gigasporarum BEG34</name>
    <dbReference type="NCBI Taxonomy" id="1070319"/>
    <lineage>
        <taxon>Bacteria</taxon>
        <taxon>Pseudomonadati</taxon>
        <taxon>Pseudomonadota</taxon>
        <taxon>Betaproteobacteria</taxon>
        <taxon>Burkholderiales</taxon>
        <taxon>Burkholderiaceae</taxon>
        <taxon>Candidatus Glomeribacter</taxon>
    </lineage>
</organism>
<dbReference type="eggNOG" id="COG5283">
    <property type="taxonomic scope" value="Bacteria"/>
</dbReference>
<protein>
    <submittedName>
        <fullName evidence="3">Similar to Putative prophage transmembrane protein</fullName>
    </submittedName>
</protein>
<keyword evidence="2 3" id="KW-0812">Transmembrane</keyword>
<dbReference type="AlphaFoldDB" id="G2JAY5"/>
<keyword evidence="4" id="KW-1185">Reference proteome</keyword>
<comment type="caution">
    <text evidence="3">The sequence shown here is derived from an EMBL/GenBank/DDBJ whole genome shotgun (WGS) entry which is preliminary data.</text>
</comment>
<evidence type="ECO:0000313" key="4">
    <source>
        <dbReference type="Proteomes" id="UP000054051"/>
    </source>
</evidence>
<name>G2JAY5_9BURK</name>
<dbReference type="OrthoDB" id="8019720at2"/>
<evidence type="ECO:0000313" key="3">
    <source>
        <dbReference type="EMBL" id="CCD29937.1"/>
    </source>
</evidence>
<proteinExistence type="predicted"/>
<feature type="coiled-coil region" evidence="1">
    <location>
        <begin position="21"/>
        <end position="48"/>
    </location>
</feature>
<dbReference type="Proteomes" id="UP000054051">
    <property type="component" value="Unassembled WGS sequence"/>
</dbReference>
<dbReference type="EMBL" id="CAFB01000051">
    <property type="protein sequence ID" value="CCD29937.1"/>
    <property type="molecule type" value="Genomic_DNA"/>
</dbReference>
<gene>
    <name evidence="3" type="ORF">CAGGBEG34_330033</name>
</gene>
<sequence>MFEAYKIGIRISLINHAASGLLGLSRQFMRAEQSARELEARILSIKHQALKGGLSLGVGVAGLSLFKGPLKDAMAYQNQLSNLNVLGMKQAEIAEVVGKAWQVSRDVVTSTATDNLKAYRELRSAFGAGHEHEALSVLPQVQMASSILEAVSGQKQAHVGFDMVKAIEIGTKGAISTNAIQRQAEMMTQAIVGMGGTVTVSDFHQALKYARTAAPYLSEEFKYNYLPTLIQEMKSGRGGSQGGASGAGNMIASLYGMIADRMIPKDLMQNWVDAGLVKRGMMVPNKPHTGTAKILPGGIKGSDVFAQNPLAWANTYAAPAIQRLMRTKHLSEVDAYYALTKNRIAAFGLQTLVNKAQQFERDRILIERASGIDAYRQLTRTNPQLATQALHTQWKNLKTQVGIAPLPETLAGLHGLTETLKKLNAWAEKNTGTVKGLSIAFTVLSGALAFRDTVLLLADAFRVLGAAMLWSGLGVFKGGRVGASILGKAAKSRPVRFIGKHLIKAPLASILKPFSWAGGKFITLSRGIARASGAWFARAMKAIRTSKPAALLAQVFSGVFGKLRGVFGKLRGVFGGVLGRFMMPALTWIGRILMIGLRAIPIIGWVVMAVTLGLWLWRNWDVIWKKVKAIGTWASKMIVGIGTWASKMIVGAWVWVKKKIGPLWTVLKSALGRALKTFIWWFLDQWQFLFNTILSGINKILPKAWELKRLSFADQYRARHLPDKQSRHIAPRAVQTVQVHSVINLKDQAIAKVVTTHQARAANRSGTGASLFDPTMGVLPIGMA</sequence>
<keyword evidence="2" id="KW-1133">Transmembrane helix</keyword>
<dbReference type="RefSeq" id="WP_006683032.1">
    <property type="nucleotide sequence ID" value="NZ_CAFB01000051.1"/>
</dbReference>
<evidence type="ECO:0000256" key="2">
    <source>
        <dbReference type="SAM" id="Phobius"/>
    </source>
</evidence>
<feature type="transmembrane region" description="Helical" evidence="2">
    <location>
        <begin position="637"/>
        <end position="656"/>
    </location>
</feature>
<accession>G2JAY5</accession>